<evidence type="ECO:0000256" key="1">
    <source>
        <dbReference type="SAM" id="Coils"/>
    </source>
</evidence>
<feature type="region of interest" description="Disordered" evidence="2">
    <location>
        <begin position="508"/>
        <end position="531"/>
    </location>
</feature>
<feature type="coiled-coil region" evidence="1">
    <location>
        <begin position="255"/>
        <end position="282"/>
    </location>
</feature>
<keyword evidence="4" id="KW-1185">Reference proteome</keyword>
<proteinExistence type="predicted"/>
<feature type="region of interest" description="Disordered" evidence="2">
    <location>
        <begin position="443"/>
        <end position="463"/>
    </location>
</feature>
<feature type="compositionally biased region" description="Low complexity" evidence="2">
    <location>
        <begin position="863"/>
        <end position="881"/>
    </location>
</feature>
<evidence type="ECO:0000256" key="2">
    <source>
        <dbReference type="SAM" id="MobiDB-lite"/>
    </source>
</evidence>
<evidence type="ECO:0000313" key="4">
    <source>
        <dbReference type="Proteomes" id="UP000054937"/>
    </source>
</evidence>
<dbReference type="Proteomes" id="UP000054937">
    <property type="component" value="Unassembled WGS sequence"/>
</dbReference>
<feature type="coiled-coil region" evidence="1">
    <location>
        <begin position="135"/>
        <end position="168"/>
    </location>
</feature>
<feature type="compositionally biased region" description="Polar residues" evidence="2">
    <location>
        <begin position="616"/>
        <end position="637"/>
    </location>
</feature>
<accession>A0A0V0QT23</accession>
<sequence length="918" mass="108492">MSEIEESQLQSQVKSSNYNLSFLSESKEMEKLCSINIQNNKNDNNVYNSYIDKKNKNLNLENISHNLNFKHDDFSENYISDCDQESSEESPIVRHFQQQNRNIINDENVIFQKNKNKQDYKNYKFSKQVVLLKPMDQIKAKYAKKIQNKDLIQEQLKFQNQIEDIKQNQIYEQINDQKSEFQINLYPLQQDEQQTMEFTLENQQWSDQCQFNNKEIKKNDDYIDSCNITLDEDSDNCKKTINNDCISTTCEYSAVNEDIKNLEEIKQSNKEGEQEIVRIQTQKIEMQDIENYEVIQTFIRIGQDQQKIQKMNLKQYAFKLINQWDEQTINKQCGKIQKNKFNKSIIDPNQMQNEQIKQQYKEKSDILEKEQILKDLRYIWWNNLYLKRKYFLLICQVCGDINSYVEYINFLQMWIKNLKIEYAHNNQHNQIYNQIIQSNKTNQKSTDSFCQNQQNQVSEQKNSQKLENLNQSKNIEDNQVNSNSQIGNSQQSQDYNQIIQKKEISQIMSDQKSNITSSQHSSSENKQLQFSNPNSQQKFIKNLNQNNRTLIRSSTGHNNMGESFQSKRSLKVNFELLSFDEVITSKQPKILQKMAQINNNKYTDKLGFGQKPSVKQLPQQNISTEESQCTSNNSTPDIQKNNNNNIKKQITKTSKLKNNFRYNTKTINEIQSVQTLDSEFYEKNLENEFDFNTDLSEFQEDKQTPLTSENCTFFEKNFMLKQNKSEQSLSTNIFNFETNKSNITYSKNRKLQSDSQLLSQPSLKDFDMQQRSNNMRYNSTLILQNNKFQNENKRFSEGHFTNKPLKNGIFSFIQSKKLDEDDECQNLNAKNVNILNANQNNCQNDQENNQKKGQKFNKFTEKNQQNQNQNSSNGQNQIRQNQQKEKQITSSYDKQNCINKSDIININNQNKTQITTKS</sequence>
<name>A0A0V0QT23_PSEPJ</name>
<dbReference type="InParanoid" id="A0A0V0QT23"/>
<evidence type="ECO:0000313" key="3">
    <source>
        <dbReference type="EMBL" id="KRX05093.1"/>
    </source>
</evidence>
<protein>
    <submittedName>
        <fullName evidence="3">Uncharacterized protein</fullName>
    </submittedName>
</protein>
<keyword evidence="1" id="KW-0175">Coiled coil</keyword>
<feature type="region of interest" description="Disordered" evidence="2">
    <location>
        <begin position="863"/>
        <end position="892"/>
    </location>
</feature>
<feature type="region of interest" description="Disordered" evidence="2">
    <location>
        <begin position="616"/>
        <end position="643"/>
    </location>
</feature>
<dbReference type="EMBL" id="LDAU01000110">
    <property type="protein sequence ID" value="KRX05093.1"/>
    <property type="molecule type" value="Genomic_DNA"/>
</dbReference>
<organism evidence="3 4">
    <name type="scientific">Pseudocohnilembus persalinus</name>
    <name type="common">Ciliate</name>
    <dbReference type="NCBI Taxonomy" id="266149"/>
    <lineage>
        <taxon>Eukaryota</taxon>
        <taxon>Sar</taxon>
        <taxon>Alveolata</taxon>
        <taxon>Ciliophora</taxon>
        <taxon>Intramacronucleata</taxon>
        <taxon>Oligohymenophorea</taxon>
        <taxon>Scuticociliatia</taxon>
        <taxon>Philasterida</taxon>
        <taxon>Pseudocohnilembidae</taxon>
        <taxon>Pseudocohnilembus</taxon>
    </lineage>
</organism>
<comment type="caution">
    <text evidence="3">The sequence shown here is derived from an EMBL/GenBank/DDBJ whole genome shotgun (WGS) entry which is preliminary data.</text>
</comment>
<reference evidence="3 4" key="1">
    <citation type="journal article" date="2015" name="Sci. Rep.">
        <title>Genome of the facultative scuticociliatosis pathogen Pseudocohnilembus persalinus provides insight into its virulence through horizontal gene transfer.</title>
        <authorList>
            <person name="Xiong J."/>
            <person name="Wang G."/>
            <person name="Cheng J."/>
            <person name="Tian M."/>
            <person name="Pan X."/>
            <person name="Warren A."/>
            <person name="Jiang C."/>
            <person name="Yuan D."/>
            <person name="Miao W."/>
        </authorList>
    </citation>
    <scope>NUCLEOTIDE SEQUENCE [LARGE SCALE GENOMIC DNA]</scope>
    <source>
        <strain evidence="3">36N120E</strain>
    </source>
</reference>
<gene>
    <name evidence="3" type="ORF">PPERSA_06727</name>
</gene>
<dbReference type="AlphaFoldDB" id="A0A0V0QT23"/>